<dbReference type="PANTHER" id="PTHR46558:SF4">
    <property type="entry name" value="DNA-BIDING PHAGE PROTEIN"/>
    <property type="match status" value="1"/>
</dbReference>
<dbReference type="Gene3D" id="1.10.260.40">
    <property type="entry name" value="lambda repressor-like DNA-binding domains"/>
    <property type="match status" value="1"/>
</dbReference>
<organism evidence="3 4">
    <name type="scientific">Anaerovibrio slackiae</name>
    <dbReference type="NCBI Taxonomy" id="2652309"/>
    <lineage>
        <taxon>Bacteria</taxon>
        <taxon>Bacillati</taxon>
        <taxon>Bacillota</taxon>
        <taxon>Negativicutes</taxon>
        <taxon>Selenomonadales</taxon>
        <taxon>Selenomonadaceae</taxon>
        <taxon>Anaerovibrio</taxon>
    </lineage>
</organism>
<evidence type="ECO:0000313" key="3">
    <source>
        <dbReference type="EMBL" id="MSU09840.1"/>
    </source>
</evidence>
<name>A0A6I2UJT3_9FIRM</name>
<dbReference type="CDD" id="cd00093">
    <property type="entry name" value="HTH_XRE"/>
    <property type="match status" value="1"/>
</dbReference>
<feature type="domain" description="HTH cro/C1-type" evidence="2">
    <location>
        <begin position="9"/>
        <end position="63"/>
    </location>
</feature>
<keyword evidence="1" id="KW-0238">DNA-binding</keyword>
<protein>
    <submittedName>
        <fullName evidence="3">Helix-turn-helix transcriptional regulator</fullName>
    </submittedName>
</protein>
<dbReference type="Pfam" id="PF01381">
    <property type="entry name" value="HTH_3"/>
    <property type="match status" value="1"/>
</dbReference>
<comment type="caution">
    <text evidence="3">The sequence shown here is derived from an EMBL/GenBank/DDBJ whole genome shotgun (WGS) entry which is preliminary data.</text>
</comment>
<dbReference type="InterPro" id="IPR010982">
    <property type="entry name" value="Lambda_DNA-bd_dom_sf"/>
</dbReference>
<evidence type="ECO:0000313" key="4">
    <source>
        <dbReference type="Proteomes" id="UP000433181"/>
    </source>
</evidence>
<dbReference type="GeneID" id="96779792"/>
<evidence type="ECO:0000259" key="2">
    <source>
        <dbReference type="PROSITE" id="PS50943"/>
    </source>
</evidence>
<reference evidence="3 4" key="1">
    <citation type="submission" date="2019-08" db="EMBL/GenBank/DDBJ databases">
        <title>In-depth cultivation of the pig gut microbiome towards novel bacterial diversity and tailored functional studies.</title>
        <authorList>
            <person name="Wylensek D."/>
            <person name="Hitch T.C.A."/>
            <person name="Clavel T."/>
        </authorList>
    </citation>
    <scope>NUCLEOTIDE SEQUENCE [LARGE SCALE GENOMIC DNA]</scope>
    <source>
        <strain evidence="3 4">WCA-693-APC-5D-A</strain>
    </source>
</reference>
<gene>
    <name evidence="3" type="ORF">FYJ84_12745</name>
</gene>
<keyword evidence="4" id="KW-1185">Reference proteome</keyword>
<dbReference type="SUPFAM" id="SSF47413">
    <property type="entry name" value="lambda repressor-like DNA-binding domains"/>
    <property type="match status" value="1"/>
</dbReference>
<sequence length="73" mass="8392">MINFDFTKIRQFRKEAGLRLKDLAEAINISINTISRWENGCGSISVGNLLNISRFFGKDIRTFFIDKGDKNHV</sequence>
<dbReference type="Proteomes" id="UP000433181">
    <property type="component" value="Unassembled WGS sequence"/>
</dbReference>
<dbReference type="GO" id="GO:0003677">
    <property type="term" value="F:DNA binding"/>
    <property type="evidence" value="ECO:0007669"/>
    <property type="project" value="UniProtKB-KW"/>
</dbReference>
<dbReference type="PROSITE" id="PS50943">
    <property type="entry name" value="HTH_CROC1"/>
    <property type="match status" value="1"/>
</dbReference>
<dbReference type="InterPro" id="IPR001387">
    <property type="entry name" value="Cro/C1-type_HTH"/>
</dbReference>
<dbReference type="EMBL" id="VUNR01000036">
    <property type="protein sequence ID" value="MSU09840.1"/>
    <property type="molecule type" value="Genomic_DNA"/>
</dbReference>
<dbReference type="RefSeq" id="WP_154408001.1">
    <property type="nucleotide sequence ID" value="NZ_VUNR01000036.1"/>
</dbReference>
<accession>A0A6I2UJT3</accession>
<proteinExistence type="predicted"/>
<evidence type="ECO:0000256" key="1">
    <source>
        <dbReference type="ARBA" id="ARBA00023125"/>
    </source>
</evidence>
<dbReference type="AlphaFoldDB" id="A0A6I2UJT3"/>
<dbReference type="PANTHER" id="PTHR46558">
    <property type="entry name" value="TRACRIPTIONAL REGULATORY PROTEIN-RELATED-RELATED"/>
    <property type="match status" value="1"/>
</dbReference>
<dbReference type="SMART" id="SM00530">
    <property type="entry name" value="HTH_XRE"/>
    <property type="match status" value="1"/>
</dbReference>